<evidence type="ECO:0008006" key="3">
    <source>
        <dbReference type="Google" id="ProtNLM"/>
    </source>
</evidence>
<organism evidence="1 2">
    <name type="scientific">Salinibacterium amurskyense</name>
    <dbReference type="NCBI Taxonomy" id="205941"/>
    <lineage>
        <taxon>Bacteria</taxon>
        <taxon>Bacillati</taxon>
        <taxon>Actinomycetota</taxon>
        <taxon>Actinomycetes</taxon>
        <taxon>Micrococcales</taxon>
        <taxon>Microbacteriaceae</taxon>
        <taxon>Salinibacterium</taxon>
    </lineage>
</organism>
<name>A0A2M9D2Q6_9MICO</name>
<dbReference type="Proteomes" id="UP000231742">
    <property type="component" value="Unassembled WGS sequence"/>
</dbReference>
<sequence>MPKWEYLTTPLMVHNSTAILNNWGSEGWELVQVGTGPEGGPVAYFKRIKEENN</sequence>
<evidence type="ECO:0000313" key="1">
    <source>
        <dbReference type="EMBL" id="PJJ78477.1"/>
    </source>
</evidence>
<keyword evidence="2" id="KW-1185">Reference proteome</keyword>
<accession>A0A2M9D2Q6</accession>
<dbReference type="EMBL" id="PGFH01000002">
    <property type="protein sequence ID" value="PJJ78477.1"/>
    <property type="molecule type" value="Genomic_DNA"/>
</dbReference>
<evidence type="ECO:0000313" key="2">
    <source>
        <dbReference type="Proteomes" id="UP000231742"/>
    </source>
</evidence>
<dbReference type="RefSeq" id="WP_192893583.1">
    <property type="nucleotide sequence ID" value="NZ_JBAKAM010000002.1"/>
</dbReference>
<dbReference type="AlphaFoldDB" id="A0A2M9D2Q6"/>
<gene>
    <name evidence="1" type="ORF">CLV85_2051</name>
</gene>
<comment type="caution">
    <text evidence="1">The sequence shown here is derived from an EMBL/GenBank/DDBJ whole genome shotgun (WGS) entry which is preliminary data.</text>
</comment>
<protein>
    <recommendedName>
        <fullName evidence="3">DUF4177 domain-containing protein</fullName>
    </recommendedName>
</protein>
<reference evidence="1 2" key="1">
    <citation type="submission" date="2017-11" db="EMBL/GenBank/DDBJ databases">
        <title>Genomic Encyclopedia of Archaeal and Bacterial Type Strains, Phase II (KMG-II): From Individual Species to Whole Genera.</title>
        <authorList>
            <person name="Goeker M."/>
        </authorList>
    </citation>
    <scope>NUCLEOTIDE SEQUENCE [LARGE SCALE GENOMIC DNA]</scope>
    <source>
        <strain evidence="1 2">DSM 16400</strain>
    </source>
</reference>
<proteinExistence type="predicted"/>